<dbReference type="AlphaFoldDB" id="A0A1Y1KUB0"/>
<reference evidence="1" key="1">
    <citation type="journal article" date="2016" name="Sci. Rep.">
        <title>Molecular characterization of firefly nuptial gifts: a multi-omics approach sheds light on postcopulatory sexual selection.</title>
        <authorList>
            <person name="Al-Wathiqui N."/>
            <person name="Fallon T.R."/>
            <person name="South A."/>
            <person name="Weng J.K."/>
            <person name="Lewis S.M."/>
        </authorList>
    </citation>
    <scope>NUCLEOTIDE SEQUENCE</scope>
</reference>
<evidence type="ECO:0000313" key="1">
    <source>
        <dbReference type="EMBL" id="JAV64168.1"/>
    </source>
</evidence>
<organism evidence="1">
    <name type="scientific">Photinus pyralis</name>
    <name type="common">Common eastern firefly</name>
    <name type="synonym">Lampyris pyralis</name>
    <dbReference type="NCBI Taxonomy" id="7054"/>
    <lineage>
        <taxon>Eukaryota</taxon>
        <taxon>Metazoa</taxon>
        <taxon>Ecdysozoa</taxon>
        <taxon>Arthropoda</taxon>
        <taxon>Hexapoda</taxon>
        <taxon>Insecta</taxon>
        <taxon>Pterygota</taxon>
        <taxon>Neoptera</taxon>
        <taxon>Endopterygota</taxon>
        <taxon>Coleoptera</taxon>
        <taxon>Polyphaga</taxon>
        <taxon>Elateriformia</taxon>
        <taxon>Elateroidea</taxon>
        <taxon>Lampyridae</taxon>
        <taxon>Lampyrinae</taxon>
        <taxon>Photinus</taxon>
    </lineage>
</organism>
<dbReference type="EMBL" id="GEZM01075263">
    <property type="protein sequence ID" value="JAV64168.1"/>
    <property type="molecule type" value="Transcribed_RNA"/>
</dbReference>
<name>A0A1Y1KUB0_PHOPY</name>
<sequence length="127" mass="14965">MDVAVFRTLKSGWKEQVSAWRLQNQHEPLRRRDFAPLLDAAIKDRVIPKILQNGFKKCGLFPRDAEVMSNFFPENDDRSNSPKQSEDIVQTDNIDRLAFMESFIDQETLNSFQEHLPEELVEWSNRR</sequence>
<protein>
    <submittedName>
        <fullName evidence="1">Uncharacterized protein</fullName>
    </submittedName>
</protein>
<proteinExistence type="predicted"/>
<accession>A0A1Y1KUB0</accession>